<sequence>MSTITLKAKHDHLEKVASTRDPIKALAEFVWNALDADATEVSVEFPRNQLGAVDAIIIRDNGIGISKVQADHDFDSLGESWKREARQTKLHARAIHGKEGQGRLKFYSWSQRAIWKTVSDTGGAKYALEISVDADRLHTGTVGDPVAVEPLSLPGPSSNSSTSRRGWIG</sequence>
<dbReference type="EMBL" id="WISZ01000037">
    <property type="protein sequence ID" value="MQX07239.1"/>
    <property type="molecule type" value="Genomic_DNA"/>
</dbReference>
<dbReference type="Pfam" id="PF13589">
    <property type="entry name" value="HATPase_c_3"/>
    <property type="match status" value="1"/>
</dbReference>
<keyword evidence="2" id="KW-0547">Nucleotide-binding</keyword>
<organism evidence="2 3">
    <name type="scientific">Rhizobium fredii</name>
    <name type="common">Sinorhizobium fredii</name>
    <dbReference type="NCBI Taxonomy" id="380"/>
    <lineage>
        <taxon>Bacteria</taxon>
        <taxon>Pseudomonadati</taxon>
        <taxon>Pseudomonadota</taxon>
        <taxon>Alphaproteobacteria</taxon>
        <taxon>Hyphomicrobiales</taxon>
        <taxon>Rhizobiaceae</taxon>
        <taxon>Sinorhizobium/Ensifer group</taxon>
        <taxon>Sinorhizobium</taxon>
    </lineage>
</organism>
<feature type="compositionally biased region" description="Low complexity" evidence="1">
    <location>
        <begin position="151"/>
        <end position="169"/>
    </location>
</feature>
<comment type="caution">
    <text evidence="2">The sequence shown here is derived from an EMBL/GenBank/DDBJ whole genome shotgun (WGS) entry which is preliminary data.</text>
</comment>
<dbReference type="InterPro" id="IPR036890">
    <property type="entry name" value="HATPase_C_sf"/>
</dbReference>
<keyword evidence="2" id="KW-0067">ATP-binding</keyword>
<dbReference type="Gene3D" id="3.30.565.10">
    <property type="entry name" value="Histidine kinase-like ATPase, C-terminal domain"/>
    <property type="match status" value="1"/>
</dbReference>
<evidence type="ECO:0000313" key="2">
    <source>
        <dbReference type="EMBL" id="MQX07239.1"/>
    </source>
</evidence>
<protein>
    <submittedName>
        <fullName evidence="2">ATP-binding protein</fullName>
    </submittedName>
</protein>
<dbReference type="RefSeq" id="WP_042778513.1">
    <property type="nucleotide sequence ID" value="NZ_BJNI01000059.1"/>
</dbReference>
<gene>
    <name evidence="2" type="ORF">GHK48_02560</name>
</gene>
<dbReference type="GO" id="GO:0005524">
    <property type="term" value="F:ATP binding"/>
    <property type="evidence" value="ECO:0007669"/>
    <property type="project" value="UniProtKB-KW"/>
</dbReference>
<evidence type="ECO:0000313" key="3">
    <source>
        <dbReference type="Proteomes" id="UP000466694"/>
    </source>
</evidence>
<dbReference type="Proteomes" id="UP000466694">
    <property type="component" value="Unassembled WGS sequence"/>
</dbReference>
<feature type="region of interest" description="Disordered" evidence="1">
    <location>
        <begin position="147"/>
        <end position="169"/>
    </location>
</feature>
<evidence type="ECO:0000256" key="1">
    <source>
        <dbReference type="SAM" id="MobiDB-lite"/>
    </source>
</evidence>
<accession>A0A844A2D9</accession>
<dbReference type="AlphaFoldDB" id="A0A844A2D9"/>
<dbReference type="SUPFAM" id="SSF55874">
    <property type="entry name" value="ATPase domain of HSP90 chaperone/DNA topoisomerase II/histidine kinase"/>
    <property type="match status" value="1"/>
</dbReference>
<proteinExistence type="predicted"/>
<reference evidence="2 3" key="1">
    <citation type="journal article" date="2013" name="Genome Biol.">
        <title>Comparative genomics of the core and accessory genomes of 48 Sinorhizobium strains comprising five genospecies.</title>
        <authorList>
            <person name="Sugawara M."/>
            <person name="Epstein B."/>
            <person name="Badgley B.D."/>
            <person name="Unno T."/>
            <person name="Xu L."/>
            <person name="Reese J."/>
            <person name="Gyaneshwar P."/>
            <person name="Denny R."/>
            <person name="Mudge J."/>
            <person name="Bharti A.K."/>
            <person name="Farmer A.D."/>
            <person name="May G.D."/>
            <person name="Woodward J.E."/>
            <person name="Medigue C."/>
            <person name="Vallenet D."/>
            <person name="Lajus A."/>
            <person name="Rouy Z."/>
            <person name="Martinez-Vaz B."/>
            <person name="Tiffin P."/>
            <person name="Young N.D."/>
            <person name="Sadowsky M.J."/>
        </authorList>
    </citation>
    <scope>NUCLEOTIDE SEQUENCE [LARGE SCALE GENOMIC DNA]</scope>
    <source>
        <strain evidence="2 3">USDA205</strain>
    </source>
</reference>
<name>A0A844A2D9_RHIFR</name>